<proteinExistence type="predicted"/>
<sequence>MIIPSSWRGLPRPALLGLLLLFSAGFAIGTALYALAPHLLPWVAGISLVTLGLGAAIGRTQRPSGSPEDNTVLEASPVENYR</sequence>
<dbReference type="EMBL" id="JAVIJC010000032">
    <property type="protein sequence ID" value="MDX8494917.1"/>
    <property type="molecule type" value="Genomic_DNA"/>
</dbReference>
<keyword evidence="2" id="KW-0472">Membrane</keyword>
<evidence type="ECO:0000313" key="3">
    <source>
        <dbReference type="EMBL" id="MDX8494917.1"/>
    </source>
</evidence>
<name>A0ABU4ZAD0_9HYPH</name>
<evidence type="ECO:0000256" key="2">
    <source>
        <dbReference type="SAM" id="Phobius"/>
    </source>
</evidence>
<comment type="caution">
    <text evidence="3">The sequence shown here is derived from an EMBL/GenBank/DDBJ whole genome shotgun (WGS) entry which is preliminary data.</text>
</comment>
<feature type="transmembrane region" description="Helical" evidence="2">
    <location>
        <begin position="39"/>
        <end position="58"/>
    </location>
</feature>
<protein>
    <submittedName>
        <fullName evidence="3">Uncharacterized protein</fullName>
    </submittedName>
</protein>
<gene>
    <name evidence="3" type="ORF">RFN29_25490</name>
</gene>
<dbReference type="Proteomes" id="UP001271249">
    <property type="component" value="Unassembled WGS sequence"/>
</dbReference>
<dbReference type="RefSeq" id="WP_320228706.1">
    <property type="nucleotide sequence ID" value="NZ_JAVIJB010000036.1"/>
</dbReference>
<feature type="region of interest" description="Disordered" evidence="1">
    <location>
        <begin position="59"/>
        <end position="82"/>
    </location>
</feature>
<evidence type="ECO:0000256" key="1">
    <source>
        <dbReference type="SAM" id="MobiDB-lite"/>
    </source>
</evidence>
<reference evidence="3 4" key="1">
    <citation type="submission" date="2023-08" db="EMBL/GenBank/DDBJ databases">
        <title>Implementing the SeqCode for naming new Mesorhizobium species isolated from Vachellia karroo root nodules.</title>
        <authorList>
            <person name="Van Lill M."/>
        </authorList>
    </citation>
    <scope>NUCLEOTIDE SEQUENCE [LARGE SCALE GENOMIC DNA]</scope>
    <source>
        <strain evidence="3 4">VK22B</strain>
    </source>
</reference>
<keyword evidence="4" id="KW-1185">Reference proteome</keyword>
<organism evidence="3 4">
    <name type="scientific">Mesorhizobium captivum</name>
    <dbReference type="NCBI Taxonomy" id="3072319"/>
    <lineage>
        <taxon>Bacteria</taxon>
        <taxon>Pseudomonadati</taxon>
        <taxon>Pseudomonadota</taxon>
        <taxon>Alphaproteobacteria</taxon>
        <taxon>Hyphomicrobiales</taxon>
        <taxon>Phyllobacteriaceae</taxon>
        <taxon>Mesorhizobium</taxon>
    </lineage>
</organism>
<keyword evidence="2" id="KW-1133">Transmembrane helix</keyword>
<keyword evidence="2" id="KW-0812">Transmembrane</keyword>
<accession>A0ABU4ZAD0</accession>
<evidence type="ECO:0000313" key="4">
    <source>
        <dbReference type="Proteomes" id="UP001271249"/>
    </source>
</evidence>